<dbReference type="eggNOG" id="COG0036">
    <property type="taxonomic scope" value="Bacteria"/>
</dbReference>
<evidence type="ECO:0000256" key="7">
    <source>
        <dbReference type="ARBA" id="ARBA00013188"/>
    </source>
</evidence>
<dbReference type="FunFam" id="3.20.20.70:FF:000004">
    <property type="entry name" value="Ribulose-phosphate 3-epimerase"/>
    <property type="match status" value="1"/>
</dbReference>
<evidence type="ECO:0000313" key="15">
    <source>
        <dbReference type="EMBL" id="ACM23082.1"/>
    </source>
</evidence>
<dbReference type="EC" id="5.1.3.1" evidence="7 10"/>
<evidence type="ECO:0000256" key="13">
    <source>
        <dbReference type="PIRSR" id="PIRSR001461-2"/>
    </source>
</evidence>
<dbReference type="HAMAP" id="MF_02227">
    <property type="entry name" value="RPE"/>
    <property type="match status" value="1"/>
</dbReference>
<keyword evidence="10 11" id="KW-0119">Carbohydrate metabolism</keyword>
<dbReference type="SUPFAM" id="SSF51366">
    <property type="entry name" value="Ribulose-phoshate binding barrel"/>
    <property type="match status" value="1"/>
</dbReference>
<evidence type="ECO:0000256" key="12">
    <source>
        <dbReference type="PIRSR" id="PIRSR001461-1"/>
    </source>
</evidence>
<dbReference type="Gene3D" id="3.20.20.70">
    <property type="entry name" value="Aldolase class I"/>
    <property type="match status" value="1"/>
</dbReference>
<comment type="caution">
    <text evidence="10">Lacks conserved residue(s) required for the propagation of feature annotation.</text>
</comment>
<dbReference type="AlphaFoldDB" id="B9K7Z9"/>
<gene>
    <name evidence="10" type="primary">rpe</name>
    <name evidence="15" type="ordered locus">CTN_0906</name>
</gene>
<comment type="cofactor">
    <cofactor evidence="2">
        <name>Mn(2+)</name>
        <dbReference type="ChEBI" id="CHEBI:29035"/>
    </cofactor>
</comment>
<proteinExistence type="inferred from homology"/>
<comment type="pathway">
    <text evidence="10">Carbohydrate degradation.</text>
</comment>
<dbReference type="InterPro" id="IPR000056">
    <property type="entry name" value="Ribul_P_3_epim-like"/>
</dbReference>
<feature type="binding site" evidence="10 14">
    <location>
        <position position="65"/>
    </location>
    <ligand>
        <name>substrate</name>
    </ligand>
</feature>
<evidence type="ECO:0000256" key="4">
    <source>
        <dbReference type="ARBA" id="ARBA00001947"/>
    </source>
</evidence>
<evidence type="ECO:0000313" key="16">
    <source>
        <dbReference type="Proteomes" id="UP000000445"/>
    </source>
</evidence>
<feature type="binding site" evidence="10 13">
    <location>
        <position position="32"/>
    </location>
    <ligand>
        <name>a divalent metal cation</name>
        <dbReference type="ChEBI" id="CHEBI:60240"/>
    </ligand>
</feature>
<protein>
    <recommendedName>
        <fullName evidence="7 10">Ribulose-phosphate 3-epimerase</fullName>
        <ecNumber evidence="7 10">5.1.3.1</ecNumber>
    </recommendedName>
</protein>
<dbReference type="NCBIfam" id="NF004076">
    <property type="entry name" value="PRK05581.1-4"/>
    <property type="match status" value="1"/>
</dbReference>
<feature type="binding site" evidence="10 14">
    <location>
        <begin position="141"/>
        <end position="144"/>
    </location>
    <ligand>
        <name>substrate</name>
    </ligand>
</feature>
<evidence type="ECO:0000256" key="1">
    <source>
        <dbReference type="ARBA" id="ARBA00001782"/>
    </source>
</evidence>
<comment type="catalytic activity">
    <reaction evidence="1 10 11">
        <text>D-ribulose 5-phosphate = D-xylulose 5-phosphate</text>
        <dbReference type="Rhea" id="RHEA:13677"/>
        <dbReference type="ChEBI" id="CHEBI:57737"/>
        <dbReference type="ChEBI" id="CHEBI:58121"/>
        <dbReference type="EC" id="5.1.3.1"/>
    </reaction>
</comment>
<dbReference type="PANTHER" id="PTHR11749">
    <property type="entry name" value="RIBULOSE-5-PHOSPHATE-3-EPIMERASE"/>
    <property type="match status" value="1"/>
</dbReference>
<comment type="cofactor">
    <cofactor evidence="5">
        <name>Fe(2+)</name>
        <dbReference type="ChEBI" id="CHEBI:29033"/>
    </cofactor>
</comment>
<evidence type="ECO:0000256" key="2">
    <source>
        <dbReference type="ARBA" id="ARBA00001936"/>
    </source>
</evidence>
<keyword evidence="8 10" id="KW-0479">Metal-binding</keyword>
<dbReference type="Pfam" id="PF00834">
    <property type="entry name" value="Ribul_P_3_epim"/>
    <property type="match status" value="1"/>
</dbReference>
<reference evidence="15 16" key="1">
    <citation type="journal article" date="2009" name="Biosci. Biotechnol. Biochem.">
        <title>WeGAS: a web-based microbial genome annotation system.</title>
        <authorList>
            <person name="Lee D."/>
            <person name="Seo H."/>
            <person name="Park C."/>
            <person name="Park K."/>
        </authorList>
    </citation>
    <scope>NUCLEOTIDE SEQUENCE [LARGE SCALE GENOMIC DNA]</scope>
    <source>
        <strain evidence="16">ATCC 49049 / DSM 4359 / NBRC 107923 / NS-E</strain>
    </source>
</reference>
<evidence type="ECO:0000256" key="3">
    <source>
        <dbReference type="ARBA" id="ARBA00001941"/>
    </source>
</evidence>
<keyword evidence="13" id="KW-0464">Manganese</keyword>
<dbReference type="STRING" id="309803.CTN_0906"/>
<dbReference type="Proteomes" id="UP000000445">
    <property type="component" value="Chromosome"/>
</dbReference>
<evidence type="ECO:0000256" key="9">
    <source>
        <dbReference type="ARBA" id="ARBA00023235"/>
    </source>
</evidence>
<evidence type="ECO:0000256" key="14">
    <source>
        <dbReference type="PIRSR" id="PIRSR001461-3"/>
    </source>
</evidence>
<dbReference type="PROSITE" id="PS01086">
    <property type="entry name" value="RIBUL_P_3_EPIMER_2"/>
    <property type="match status" value="1"/>
</dbReference>
<dbReference type="InterPro" id="IPR011060">
    <property type="entry name" value="RibuloseP-bd_barrel"/>
</dbReference>
<dbReference type="GO" id="GO:0004750">
    <property type="term" value="F:D-ribulose-phosphate 3-epimerase activity"/>
    <property type="evidence" value="ECO:0007669"/>
    <property type="project" value="UniProtKB-UniRule"/>
</dbReference>
<evidence type="ECO:0000256" key="8">
    <source>
        <dbReference type="ARBA" id="ARBA00022723"/>
    </source>
</evidence>
<dbReference type="CDD" id="cd00429">
    <property type="entry name" value="RPE"/>
    <property type="match status" value="1"/>
</dbReference>
<comment type="cofactor">
    <cofactor evidence="3">
        <name>Co(2+)</name>
        <dbReference type="ChEBI" id="CHEBI:48828"/>
    </cofactor>
</comment>
<dbReference type="GO" id="GO:0046872">
    <property type="term" value="F:metal ion binding"/>
    <property type="evidence" value="ECO:0007669"/>
    <property type="project" value="UniProtKB-UniRule"/>
</dbReference>
<evidence type="ECO:0000256" key="11">
    <source>
        <dbReference type="PIRNR" id="PIRNR001461"/>
    </source>
</evidence>
<accession>B9K7Z9</accession>
<dbReference type="GO" id="GO:0005737">
    <property type="term" value="C:cytoplasm"/>
    <property type="evidence" value="ECO:0007669"/>
    <property type="project" value="UniProtKB-ARBA"/>
</dbReference>
<sequence>MMVKIAASILACDLARLADEVKRVEEHIDMVHFDVMDGHFVPNISFGLPVLKALRKETSLPISVHLMITNPEDYVDRFVEEGADMVAVHYETTPHLHRIVHRIKDLGAKAFVALNPHTPVFLLSEIITDVDGVLVMSVNPGFSGQRFIARSLEKIRSLKKMIRDLGLETEIMVDGGVNEENASILIKNGATILVMGYGIFKNENYVELVRSIKQERGESAG</sequence>
<feature type="binding site" evidence="14">
    <location>
        <position position="176"/>
    </location>
    <ligand>
        <name>substrate</name>
    </ligand>
</feature>
<evidence type="ECO:0000256" key="6">
    <source>
        <dbReference type="ARBA" id="ARBA00009541"/>
    </source>
</evidence>
<keyword evidence="13" id="KW-0170">Cobalt</keyword>
<evidence type="ECO:0000256" key="5">
    <source>
        <dbReference type="ARBA" id="ARBA00001954"/>
    </source>
</evidence>
<feature type="binding site" evidence="10">
    <location>
        <begin position="174"/>
        <end position="176"/>
    </location>
    <ligand>
        <name>substrate</name>
    </ligand>
</feature>
<dbReference type="InterPro" id="IPR013785">
    <property type="entry name" value="Aldolase_TIM"/>
</dbReference>
<feature type="binding site" evidence="10 13">
    <location>
        <position position="65"/>
    </location>
    <ligand>
        <name>a divalent metal cation</name>
        <dbReference type="ChEBI" id="CHEBI:60240"/>
    </ligand>
</feature>
<keyword evidence="9 10" id="KW-0413">Isomerase</keyword>
<dbReference type="NCBIfam" id="TIGR01163">
    <property type="entry name" value="rpe"/>
    <property type="match status" value="1"/>
</dbReference>
<name>B9K7Z9_THENN</name>
<feature type="active site" description="Proton acceptor" evidence="10 12">
    <location>
        <position position="34"/>
    </location>
</feature>
<dbReference type="GO" id="GO:0019323">
    <property type="term" value="P:pentose catabolic process"/>
    <property type="evidence" value="ECO:0007669"/>
    <property type="project" value="UniProtKB-UniRule"/>
</dbReference>
<feature type="active site" description="Proton donor" evidence="10 12">
    <location>
        <position position="174"/>
    </location>
</feature>
<feature type="binding site" evidence="10 13">
    <location>
        <position position="34"/>
    </location>
    <ligand>
        <name>a divalent metal cation</name>
        <dbReference type="ChEBI" id="CHEBI:60240"/>
    </ligand>
</feature>
<dbReference type="PROSITE" id="PS01085">
    <property type="entry name" value="RIBUL_P_3_EPIMER_1"/>
    <property type="match status" value="1"/>
</dbReference>
<evidence type="ECO:0000256" key="10">
    <source>
        <dbReference type="HAMAP-Rule" id="MF_02227"/>
    </source>
</evidence>
<dbReference type="EMBL" id="CP000916">
    <property type="protein sequence ID" value="ACM23082.1"/>
    <property type="molecule type" value="Genomic_DNA"/>
</dbReference>
<dbReference type="HOGENOM" id="CLU_054856_2_1_0"/>
<dbReference type="PIRSF" id="PIRSF001461">
    <property type="entry name" value="RPE"/>
    <property type="match status" value="1"/>
</dbReference>
<dbReference type="KEGG" id="tna:CTN_0906"/>
<comment type="cofactor">
    <cofactor evidence="4">
        <name>Zn(2+)</name>
        <dbReference type="ChEBI" id="CHEBI:29105"/>
    </cofactor>
</comment>
<organism evidence="15 16">
    <name type="scientific">Thermotoga neapolitana (strain ATCC 49049 / DSM 4359 / NBRC 107923 / NS-E)</name>
    <dbReference type="NCBI Taxonomy" id="309803"/>
    <lineage>
        <taxon>Bacteria</taxon>
        <taxon>Thermotogati</taxon>
        <taxon>Thermotogota</taxon>
        <taxon>Thermotogae</taxon>
        <taxon>Thermotogales</taxon>
        <taxon>Thermotogaceae</taxon>
        <taxon>Thermotoga</taxon>
    </lineage>
</organism>
<dbReference type="GO" id="GO:0006098">
    <property type="term" value="P:pentose-phosphate shunt"/>
    <property type="evidence" value="ECO:0007669"/>
    <property type="project" value="UniProtKB-UniRule"/>
</dbReference>
<feature type="binding site" evidence="10 14">
    <location>
        <position position="8"/>
    </location>
    <ligand>
        <name>substrate</name>
    </ligand>
</feature>
<comment type="similarity">
    <text evidence="6 10 11">Belongs to the ribulose-phosphate 3-epimerase family.</text>
</comment>
<keyword evidence="13" id="KW-0862">Zinc</keyword>
<comment type="function">
    <text evidence="10">Catalyzes the reversible epimerization of D-ribulose 5-phosphate to D-xylulose 5-phosphate.</text>
</comment>
<feature type="binding site" evidence="10 13">
    <location>
        <position position="174"/>
    </location>
    <ligand>
        <name>a divalent metal cation</name>
        <dbReference type="ChEBI" id="CHEBI:60240"/>
    </ligand>
</feature>
<dbReference type="InterPro" id="IPR026019">
    <property type="entry name" value="Ribul_P_3_epim"/>
</dbReference>
<keyword evidence="16" id="KW-1185">Reference proteome</keyword>
<comment type="cofactor">
    <cofactor evidence="10 13">
        <name>a divalent metal cation</name>
        <dbReference type="ChEBI" id="CHEBI:60240"/>
    </cofactor>
    <text evidence="10 13">Binds 1 divalent metal cation per subunit.</text>
</comment>